<feature type="domain" description="Methyltransferase" evidence="5">
    <location>
        <begin position="35"/>
        <end position="105"/>
    </location>
</feature>
<dbReference type="EMBL" id="JALJOR010000010">
    <property type="protein sequence ID" value="KAK9810485.1"/>
    <property type="molecule type" value="Genomic_DNA"/>
</dbReference>
<dbReference type="GO" id="GO:0016279">
    <property type="term" value="F:protein-lysine N-methyltransferase activity"/>
    <property type="evidence" value="ECO:0007669"/>
    <property type="project" value="InterPro"/>
</dbReference>
<keyword evidence="2" id="KW-0489">Methyltransferase</keyword>
<sequence>MSANSPASLGPVSASPQYAVEGLLCLAGVTDADTVYDLGCNDGRVVIAAAIACGARGVGVEVEPGLAEKAYHNVVAAGVSSRVQIIQGDLMQADLREATVVFIYLLPKGLTQLSSKLEAELPAGARIVTYMFRIPGWAQHLKQVQGTSSGLAGKPDVSNVSRLYLYQLPGKACVPAGGTAGP</sequence>
<dbReference type="GO" id="GO:1905706">
    <property type="term" value="P:regulation of mitochondrial ATP synthesis coupled proton transport"/>
    <property type="evidence" value="ECO:0007669"/>
    <property type="project" value="TreeGrafter"/>
</dbReference>
<keyword evidence="7" id="KW-1185">Reference proteome</keyword>
<organism evidence="6 7">
    <name type="scientific">[Myrmecia] bisecta</name>
    <dbReference type="NCBI Taxonomy" id="41462"/>
    <lineage>
        <taxon>Eukaryota</taxon>
        <taxon>Viridiplantae</taxon>
        <taxon>Chlorophyta</taxon>
        <taxon>core chlorophytes</taxon>
        <taxon>Trebouxiophyceae</taxon>
        <taxon>Trebouxiales</taxon>
        <taxon>Trebouxiaceae</taxon>
        <taxon>Myrmecia</taxon>
    </lineage>
</organism>
<dbReference type="SUPFAM" id="SSF53335">
    <property type="entry name" value="S-adenosyl-L-methionine-dependent methyltransferases"/>
    <property type="match status" value="1"/>
</dbReference>
<dbReference type="Proteomes" id="UP001489004">
    <property type="component" value="Unassembled WGS sequence"/>
</dbReference>
<proteinExistence type="inferred from homology"/>
<evidence type="ECO:0000256" key="4">
    <source>
        <dbReference type="ARBA" id="ARBA00022691"/>
    </source>
</evidence>
<evidence type="ECO:0000313" key="7">
    <source>
        <dbReference type="Proteomes" id="UP001489004"/>
    </source>
</evidence>
<evidence type="ECO:0000256" key="1">
    <source>
        <dbReference type="ARBA" id="ARBA00010633"/>
    </source>
</evidence>
<evidence type="ECO:0000259" key="5">
    <source>
        <dbReference type="Pfam" id="PF13649"/>
    </source>
</evidence>
<gene>
    <name evidence="6" type="ORF">WJX72_011417</name>
</gene>
<name>A0AAW1PPY7_9CHLO</name>
<keyword evidence="3" id="KW-0808">Transferase</keyword>
<dbReference type="GO" id="GO:0032259">
    <property type="term" value="P:methylation"/>
    <property type="evidence" value="ECO:0007669"/>
    <property type="project" value="UniProtKB-KW"/>
</dbReference>
<dbReference type="InterPro" id="IPR026170">
    <property type="entry name" value="FAM173A/B"/>
</dbReference>
<accession>A0AAW1PPY7</accession>
<keyword evidence="4" id="KW-0949">S-adenosyl-L-methionine</keyword>
<dbReference type="AlphaFoldDB" id="A0AAW1PPY7"/>
<dbReference type="CDD" id="cd02440">
    <property type="entry name" value="AdoMet_MTases"/>
    <property type="match status" value="1"/>
</dbReference>
<dbReference type="InterPro" id="IPR029063">
    <property type="entry name" value="SAM-dependent_MTases_sf"/>
</dbReference>
<reference evidence="6 7" key="1">
    <citation type="journal article" date="2024" name="Nat. Commun.">
        <title>Phylogenomics reveals the evolutionary origins of lichenization in chlorophyte algae.</title>
        <authorList>
            <person name="Puginier C."/>
            <person name="Libourel C."/>
            <person name="Otte J."/>
            <person name="Skaloud P."/>
            <person name="Haon M."/>
            <person name="Grisel S."/>
            <person name="Petersen M."/>
            <person name="Berrin J.G."/>
            <person name="Delaux P.M."/>
            <person name="Dal Grande F."/>
            <person name="Keller J."/>
        </authorList>
    </citation>
    <scope>NUCLEOTIDE SEQUENCE [LARGE SCALE GENOMIC DNA]</scope>
    <source>
        <strain evidence="6 7">SAG 2043</strain>
    </source>
</reference>
<comment type="similarity">
    <text evidence="1">Belongs to the ANT/ATPSC lysine N-methyltransferase family.</text>
</comment>
<dbReference type="PANTHER" id="PTHR13610:SF11">
    <property type="entry name" value="METHYLTRANSFERASE DOMAIN-CONTAINING PROTEIN"/>
    <property type="match status" value="1"/>
</dbReference>
<dbReference type="PANTHER" id="PTHR13610">
    <property type="entry name" value="METHYLTRANSFERASE DOMAIN-CONTAINING PROTEIN"/>
    <property type="match status" value="1"/>
</dbReference>
<comment type="caution">
    <text evidence="6">The sequence shown here is derived from an EMBL/GenBank/DDBJ whole genome shotgun (WGS) entry which is preliminary data.</text>
</comment>
<evidence type="ECO:0000256" key="3">
    <source>
        <dbReference type="ARBA" id="ARBA00022679"/>
    </source>
</evidence>
<dbReference type="Gene3D" id="3.40.50.150">
    <property type="entry name" value="Vaccinia Virus protein VP39"/>
    <property type="match status" value="1"/>
</dbReference>
<dbReference type="GO" id="GO:0005739">
    <property type="term" value="C:mitochondrion"/>
    <property type="evidence" value="ECO:0007669"/>
    <property type="project" value="TreeGrafter"/>
</dbReference>
<evidence type="ECO:0000256" key="2">
    <source>
        <dbReference type="ARBA" id="ARBA00022603"/>
    </source>
</evidence>
<protein>
    <recommendedName>
        <fullName evidence="5">Methyltransferase domain-containing protein</fullName>
    </recommendedName>
</protein>
<evidence type="ECO:0000313" key="6">
    <source>
        <dbReference type="EMBL" id="KAK9810485.1"/>
    </source>
</evidence>
<dbReference type="Pfam" id="PF13649">
    <property type="entry name" value="Methyltransf_25"/>
    <property type="match status" value="1"/>
</dbReference>
<dbReference type="InterPro" id="IPR041698">
    <property type="entry name" value="Methyltransf_25"/>
</dbReference>